<proteinExistence type="inferred from homology"/>
<dbReference type="InterPro" id="IPR050476">
    <property type="entry name" value="Insect_CytP450_Detox"/>
</dbReference>
<keyword evidence="9" id="KW-0560">Oxidoreductase</keyword>
<dbReference type="InParanoid" id="A0A6L2PIN1"/>
<dbReference type="EMBL" id="BLKM01000221">
    <property type="protein sequence ID" value="GFG30455.1"/>
    <property type="molecule type" value="Genomic_DNA"/>
</dbReference>
<keyword evidence="6 13" id="KW-0479">Metal-binding</keyword>
<evidence type="ECO:0000256" key="7">
    <source>
        <dbReference type="ARBA" id="ARBA00022824"/>
    </source>
</evidence>
<protein>
    <recommendedName>
        <fullName evidence="17">Cytochrome P450</fullName>
    </recommendedName>
</protein>
<gene>
    <name evidence="15" type="ORF">Cfor_03693</name>
</gene>
<evidence type="ECO:0000256" key="9">
    <source>
        <dbReference type="ARBA" id="ARBA00023002"/>
    </source>
</evidence>
<keyword evidence="8" id="KW-0492">Microsome</keyword>
<keyword evidence="10 13" id="KW-0408">Iron</keyword>
<dbReference type="OrthoDB" id="2789670at2759"/>
<dbReference type="GO" id="GO:0020037">
    <property type="term" value="F:heme binding"/>
    <property type="evidence" value="ECO:0007669"/>
    <property type="project" value="InterPro"/>
</dbReference>
<dbReference type="GO" id="GO:0005789">
    <property type="term" value="C:endoplasmic reticulum membrane"/>
    <property type="evidence" value="ECO:0007669"/>
    <property type="project" value="UniProtKB-SubCell"/>
</dbReference>
<organism evidence="15 16">
    <name type="scientific">Coptotermes formosanus</name>
    <name type="common">Formosan subterranean termite</name>
    <dbReference type="NCBI Taxonomy" id="36987"/>
    <lineage>
        <taxon>Eukaryota</taxon>
        <taxon>Metazoa</taxon>
        <taxon>Ecdysozoa</taxon>
        <taxon>Arthropoda</taxon>
        <taxon>Hexapoda</taxon>
        <taxon>Insecta</taxon>
        <taxon>Pterygota</taxon>
        <taxon>Neoptera</taxon>
        <taxon>Polyneoptera</taxon>
        <taxon>Dictyoptera</taxon>
        <taxon>Blattodea</taxon>
        <taxon>Blattoidea</taxon>
        <taxon>Termitoidae</taxon>
        <taxon>Rhinotermitidae</taxon>
        <taxon>Coptotermes</taxon>
    </lineage>
</organism>
<comment type="subcellular location">
    <subcellularLocation>
        <location evidence="3">Endoplasmic reticulum membrane</location>
        <topology evidence="3">Peripheral membrane protein</topology>
    </subcellularLocation>
    <subcellularLocation>
        <location evidence="2">Microsome membrane</location>
        <topology evidence="2">Peripheral membrane protein</topology>
    </subcellularLocation>
</comment>
<keyword evidence="14" id="KW-1133">Transmembrane helix</keyword>
<dbReference type="InterPro" id="IPR002401">
    <property type="entry name" value="Cyt_P450_E_grp-I"/>
</dbReference>
<feature type="transmembrane region" description="Helical" evidence="14">
    <location>
        <begin position="6"/>
        <end position="25"/>
    </location>
</feature>
<comment type="cofactor">
    <cofactor evidence="1 13">
        <name>heme</name>
        <dbReference type="ChEBI" id="CHEBI:30413"/>
    </cofactor>
</comment>
<evidence type="ECO:0008006" key="17">
    <source>
        <dbReference type="Google" id="ProtNLM"/>
    </source>
</evidence>
<evidence type="ECO:0000256" key="5">
    <source>
        <dbReference type="ARBA" id="ARBA00022617"/>
    </source>
</evidence>
<dbReference type="Proteomes" id="UP000502823">
    <property type="component" value="Unassembled WGS sequence"/>
</dbReference>
<evidence type="ECO:0000256" key="4">
    <source>
        <dbReference type="ARBA" id="ARBA00010617"/>
    </source>
</evidence>
<comment type="similarity">
    <text evidence="4">Belongs to the cytochrome P450 family.</text>
</comment>
<feature type="binding site" description="axial binding residue" evidence="13">
    <location>
        <position position="465"/>
    </location>
    <ligand>
        <name>heme</name>
        <dbReference type="ChEBI" id="CHEBI:30413"/>
    </ligand>
    <ligandPart>
        <name>Fe</name>
        <dbReference type="ChEBI" id="CHEBI:18248"/>
    </ligandPart>
</feature>
<dbReference type="InterPro" id="IPR036396">
    <property type="entry name" value="Cyt_P450_sf"/>
</dbReference>
<evidence type="ECO:0000256" key="14">
    <source>
        <dbReference type="SAM" id="Phobius"/>
    </source>
</evidence>
<dbReference type="GO" id="GO:0016705">
    <property type="term" value="F:oxidoreductase activity, acting on paired donors, with incorporation or reduction of molecular oxygen"/>
    <property type="evidence" value="ECO:0007669"/>
    <property type="project" value="InterPro"/>
</dbReference>
<keyword evidence="16" id="KW-1185">Reference proteome</keyword>
<accession>A0A6L2PIN1</accession>
<dbReference type="PRINTS" id="PR00463">
    <property type="entry name" value="EP450I"/>
</dbReference>
<feature type="non-terminal residue" evidence="15">
    <location>
        <position position="466"/>
    </location>
</feature>
<dbReference type="GO" id="GO:0004497">
    <property type="term" value="F:monooxygenase activity"/>
    <property type="evidence" value="ECO:0007669"/>
    <property type="project" value="UniProtKB-KW"/>
</dbReference>
<evidence type="ECO:0000313" key="16">
    <source>
        <dbReference type="Proteomes" id="UP000502823"/>
    </source>
</evidence>
<evidence type="ECO:0000256" key="13">
    <source>
        <dbReference type="PIRSR" id="PIRSR602401-1"/>
    </source>
</evidence>
<reference evidence="16" key="1">
    <citation type="submission" date="2020-01" db="EMBL/GenBank/DDBJ databases">
        <title>Draft genome sequence of the Termite Coptotermes fromosanus.</title>
        <authorList>
            <person name="Itakura S."/>
            <person name="Yosikawa Y."/>
            <person name="Umezawa K."/>
        </authorList>
    </citation>
    <scope>NUCLEOTIDE SEQUENCE [LARGE SCALE GENOMIC DNA]</scope>
</reference>
<evidence type="ECO:0000256" key="12">
    <source>
        <dbReference type="ARBA" id="ARBA00023136"/>
    </source>
</evidence>
<dbReference type="AlphaFoldDB" id="A0A6L2PIN1"/>
<evidence type="ECO:0000313" key="15">
    <source>
        <dbReference type="EMBL" id="GFG30455.1"/>
    </source>
</evidence>
<dbReference type="PANTHER" id="PTHR24292:SF54">
    <property type="entry name" value="CYP9F3-RELATED"/>
    <property type="match status" value="1"/>
</dbReference>
<evidence type="ECO:0000256" key="3">
    <source>
        <dbReference type="ARBA" id="ARBA00004406"/>
    </source>
</evidence>
<keyword evidence="12 14" id="KW-0472">Membrane</keyword>
<keyword evidence="7" id="KW-0256">Endoplasmic reticulum</keyword>
<sequence>MEIMYLLLVLISMLCCLFGVLYFYLTQVYVYWKKRGVPFLEPSFPVGNALEMILAKRTTGDVYRDFYRKLSGYKFAGLYQIHRPVLLLMDPDLIKNILIRDFGHFQDHGFPFDETVDPLGANLFMLNGDKWKTLRSKLSPTFTSGRLKMMFQLLVECGQELQKCFAEPANREDILDIREVLARFTTDVIASFAFGIQCNCLSNPDAEFRRWGRKWVEPSFNQKLRDILYFMMPRLAIALGIGNIPYDVSKFFMKVAYETVEYHERNNVTRKDFMQLLIQLKNQGCLDADNQDNGNGQTPLPIHAMLAYYTFCERISGASIHVLSAGFETSAATMSFSLYELALNPGIQDRLRDEIDTVMKNHGGSVTYEGIQEMKYLDKIISETLRKYPPLPTLHRECTKRYEIPETNVVLEKGIQVVIPTLGIHYDPQYFPKPEVFDPERFSEEEKNKRHHYTYLPFGEGPRACI</sequence>
<dbReference type="Pfam" id="PF00067">
    <property type="entry name" value="p450"/>
    <property type="match status" value="1"/>
</dbReference>
<dbReference type="Gene3D" id="1.10.630.10">
    <property type="entry name" value="Cytochrome P450"/>
    <property type="match status" value="1"/>
</dbReference>
<name>A0A6L2PIN1_COPFO</name>
<evidence type="ECO:0000256" key="11">
    <source>
        <dbReference type="ARBA" id="ARBA00023033"/>
    </source>
</evidence>
<dbReference type="FunFam" id="1.10.630.10:FF:000042">
    <property type="entry name" value="Cytochrome P450"/>
    <property type="match status" value="1"/>
</dbReference>
<keyword evidence="5 13" id="KW-0349">Heme</keyword>
<dbReference type="GO" id="GO:0005506">
    <property type="term" value="F:iron ion binding"/>
    <property type="evidence" value="ECO:0007669"/>
    <property type="project" value="InterPro"/>
</dbReference>
<comment type="caution">
    <text evidence="15">The sequence shown here is derived from an EMBL/GenBank/DDBJ whole genome shotgun (WGS) entry which is preliminary data.</text>
</comment>
<evidence type="ECO:0000256" key="2">
    <source>
        <dbReference type="ARBA" id="ARBA00004174"/>
    </source>
</evidence>
<dbReference type="PANTHER" id="PTHR24292">
    <property type="entry name" value="CYTOCHROME P450"/>
    <property type="match status" value="1"/>
</dbReference>
<dbReference type="PRINTS" id="PR00385">
    <property type="entry name" value="P450"/>
</dbReference>
<keyword evidence="11" id="KW-0503">Monooxygenase</keyword>
<dbReference type="FunCoup" id="A0A6L2PIN1">
    <property type="interactions" value="102"/>
</dbReference>
<dbReference type="InterPro" id="IPR001128">
    <property type="entry name" value="Cyt_P450"/>
</dbReference>
<evidence type="ECO:0000256" key="6">
    <source>
        <dbReference type="ARBA" id="ARBA00022723"/>
    </source>
</evidence>
<evidence type="ECO:0000256" key="10">
    <source>
        <dbReference type="ARBA" id="ARBA00023004"/>
    </source>
</evidence>
<evidence type="ECO:0000256" key="1">
    <source>
        <dbReference type="ARBA" id="ARBA00001971"/>
    </source>
</evidence>
<dbReference type="SUPFAM" id="SSF48264">
    <property type="entry name" value="Cytochrome P450"/>
    <property type="match status" value="1"/>
</dbReference>
<keyword evidence="14" id="KW-0812">Transmembrane</keyword>
<dbReference type="CDD" id="cd11056">
    <property type="entry name" value="CYP6-like"/>
    <property type="match status" value="1"/>
</dbReference>
<evidence type="ECO:0000256" key="8">
    <source>
        <dbReference type="ARBA" id="ARBA00022848"/>
    </source>
</evidence>